<dbReference type="Proteomes" id="UP000294155">
    <property type="component" value="Unassembled WGS sequence"/>
</dbReference>
<evidence type="ECO:0000256" key="2">
    <source>
        <dbReference type="ARBA" id="ARBA00023136"/>
    </source>
</evidence>
<dbReference type="GO" id="GO:0009279">
    <property type="term" value="C:cell outer membrane"/>
    <property type="evidence" value="ECO:0007669"/>
    <property type="project" value="UniProtKB-SubCell"/>
</dbReference>
<dbReference type="SUPFAM" id="SSF49452">
    <property type="entry name" value="Starch-binding domain-like"/>
    <property type="match status" value="1"/>
</dbReference>
<keyword evidence="2" id="KW-0472">Membrane</keyword>
<reference evidence="5 6" key="1">
    <citation type="submission" date="2019-02" db="EMBL/GenBank/DDBJ databases">
        <title>Bacterial novel species isolated from soil.</title>
        <authorList>
            <person name="Jung H.-Y."/>
        </authorList>
    </citation>
    <scope>NUCLEOTIDE SEQUENCE [LARGE SCALE GENOMIC DNA]</scope>
    <source>
        <strain evidence="5 6">1-3-3-3</strain>
    </source>
</reference>
<protein>
    <submittedName>
        <fullName evidence="5">TonB-dependent receptor</fullName>
    </submittedName>
</protein>
<accession>A0A4Q5L8G0</accession>
<evidence type="ECO:0000313" key="5">
    <source>
        <dbReference type="EMBL" id="RYU77917.1"/>
    </source>
</evidence>
<dbReference type="AlphaFoldDB" id="A0A4Q5L8G0"/>
<dbReference type="PANTHER" id="PTHR40980:SF4">
    <property type="entry name" value="TONB-DEPENDENT RECEPTOR-LIKE BETA-BARREL DOMAIN-CONTAINING PROTEIN"/>
    <property type="match status" value="1"/>
</dbReference>
<evidence type="ECO:0000256" key="3">
    <source>
        <dbReference type="ARBA" id="ARBA00023237"/>
    </source>
</evidence>
<organism evidence="5 6">
    <name type="scientific">Hymenobacter persicinus</name>
    <dbReference type="NCBI Taxonomy" id="2025506"/>
    <lineage>
        <taxon>Bacteria</taxon>
        <taxon>Pseudomonadati</taxon>
        <taxon>Bacteroidota</taxon>
        <taxon>Cytophagia</taxon>
        <taxon>Cytophagales</taxon>
        <taxon>Hymenobacteraceae</taxon>
        <taxon>Hymenobacter</taxon>
    </lineage>
</organism>
<dbReference type="Gene3D" id="2.40.170.20">
    <property type="entry name" value="TonB-dependent receptor, beta-barrel domain"/>
    <property type="match status" value="1"/>
</dbReference>
<keyword evidence="3" id="KW-0998">Cell outer membrane</keyword>
<dbReference type="Pfam" id="PF13620">
    <property type="entry name" value="CarboxypepD_reg"/>
    <property type="match status" value="1"/>
</dbReference>
<dbReference type="Gene3D" id="2.60.40.1120">
    <property type="entry name" value="Carboxypeptidase-like, regulatory domain"/>
    <property type="match status" value="1"/>
</dbReference>
<dbReference type="OrthoDB" id="905812at2"/>
<feature type="domain" description="Outer membrane protein beta-barrel" evidence="4">
    <location>
        <begin position="395"/>
        <end position="796"/>
    </location>
</feature>
<sequence>MNRRISPAFLLSALLSGARVAPLAALVLALLLGGAAAAARRPAGGTIRGQVLSAGQPVSFATVALLAVPDSAVVLALTTKEQGRFEFADVPAGTYWVRVSFIAYRPLTTPQITLAPGQALTLDALSLQPSTVALGGVTVTGSKPLIEQKADRLVYNAGSSQTAAGGSAWDLVRTTPGVITSAQGALSLAGKQGVQVMVNNRLRRLSAEELAEYLKALPGNTVESIEVISNPPANYDAEGTAGLLNIITKHRDDAGLNGTTRLALEQGIYPKVTGAANLNYRRDKLNLYASYGGTNGKYRLNESAKLFYETSVWDQHNTVTRNATSHTGSVGADYYLSPRNVVGVLLEVSAANRKVYEDIRATAFRPGLAPDSLLRTDVTNGINTVLGSVNANFRHELATKGGSLSFDLDYTPYRSRNDQAARNVTWRARPDNDRISEFASANRQRTDIGSFKADYVLPLPHQLLLESGAKLSLVDTDYDLRFDNIIDRQKVNDPTKTNQFRYHEAIQALYATLSGSAGKLNAKLGLRTEYTQTAGRSSASTTAVNRDYLRLFPTVFAQYKISDDQQLKFSYGVRINRPSYSYLNPFVYYMSPYVTAAGNPYLRPSLSHTVEGTYFFKNKYSVSVSYQRVLDPFMQLAQLHNETNQVAFIRLNTNPRNIYSASVIVPAEITKYWKINAVVSAYARQENLTYLAARQSYVKPTITATAVNSFLLPKSLSLESFVGYSSSYREFVQEYGPQFDFSVSLRKKFENRSSLTLAASDLFFTNAPRYSTNFPNQRGEYYNTRESRNVRLSYAYPFGSQKIKSRRDRTTGNQEERGRTN</sequence>
<dbReference type="InterPro" id="IPR013784">
    <property type="entry name" value="Carb-bd-like_fold"/>
</dbReference>
<name>A0A4Q5L8G0_9BACT</name>
<dbReference type="SUPFAM" id="SSF56935">
    <property type="entry name" value="Porins"/>
    <property type="match status" value="1"/>
</dbReference>
<gene>
    <name evidence="5" type="ORF">EWM57_16025</name>
</gene>
<evidence type="ECO:0000256" key="1">
    <source>
        <dbReference type="ARBA" id="ARBA00004442"/>
    </source>
</evidence>
<dbReference type="PANTHER" id="PTHR40980">
    <property type="entry name" value="PLUG DOMAIN-CONTAINING PROTEIN"/>
    <property type="match status" value="1"/>
</dbReference>
<dbReference type="RefSeq" id="WP_129922170.1">
    <property type="nucleotide sequence ID" value="NZ_SEWE01000039.1"/>
</dbReference>
<comment type="subcellular location">
    <subcellularLocation>
        <location evidence="1">Cell outer membrane</location>
    </subcellularLocation>
</comment>
<dbReference type="InterPro" id="IPR036942">
    <property type="entry name" value="Beta-barrel_TonB_sf"/>
</dbReference>
<evidence type="ECO:0000313" key="6">
    <source>
        <dbReference type="Proteomes" id="UP000294155"/>
    </source>
</evidence>
<comment type="caution">
    <text evidence="5">The sequence shown here is derived from an EMBL/GenBank/DDBJ whole genome shotgun (WGS) entry which is preliminary data.</text>
</comment>
<dbReference type="GO" id="GO:0030246">
    <property type="term" value="F:carbohydrate binding"/>
    <property type="evidence" value="ECO:0007669"/>
    <property type="project" value="InterPro"/>
</dbReference>
<proteinExistence type="predicted"/>
<keyword evidence="6" id="KW-1185">Reference proteome</keyword>
<evidence type="ECO:0000259" key="4">
    <source>
        <dbReference type="Pfam" id="PF14905"/>
    </source>
</evidence>
<keyword evidence="5" id="KW-0675">Receptor</keyword>
<dbReference type="Pfam" id="PF14905">
    <property type="entry name" value="OMP_b-brl_3"/>
    <property type="match status" value="1"/>
</dbReference>
<dbReference type="EMBL" id="SEWE01000039">
    <property type="protein sequence ID" value="RYU77917.1"/>
    <property type="molecule type" value="Genomic_DNA"/>
</dbReference>
<dbReference type="InterPro" id="IPR041700">
    <property type="entry name" value="OMP_b-brl_3"/>
</dbReference>